<reference evidence="2 5" key="5">
    <citation type="submission" date="2020-02" db="EMBL/GenBank/DDBJ databases">
        <title>Newly sequenced genome of strain CSTR1 showed variability in Candidatus Kuenenia stuttgartiensis genomes.</title>
        <authorList>
            <person name="Ding C."/>
            <person name="Adrian L."/>
        </authorList>
    </citation>
    <scope>NUCLEOTIDE SEQUENCE [LARGE SCALE GENOMIC DNA]</scope>
    <source>
        <strain evidence="2 5">CSTR1</strain>
    </source>
</reference>
<evidence type="ECO:0000313" key="4">
    <source>
        <dbReference type="Proteomes" id="UP000221734"/>
    </source>
</evidence>
<reference evidence="4" key="3">
    <citation type="submission" date="2017-10" db="EMBL/GenBank/DDBJ databases">
        <authorList>
            <person name="Frank J."/>
        </authorList>
    </citation>
    <scope>NUCLEOTIDE SEQUENCE [LARGE SCALE GENOMIC DNA]</scope>
</reference>
<accession>Q1PUJ5</accession>
<keyword evidence="4" id="KW-1185">Reference proteome</keyword>
<evidence type="ECO:0000313" key="5">
    <source>
        <dbReference type="Proteomes" id="UP000501926"/>
    </source>
</evidence>
<dbReference type="AlphaFoldDB" id="Q1PUJ5"/>
<dbReference type="RefSeq" id="WP_099326199.1">
    <property type="nucleotide sequence ID" value="NZ_CP049055.1"/>
</dbReference>
<proteinExistence type="predicted"/>
<dbReference type="OrthoDB" id="573320at2"/>
<dbReference type="EMBL" id="LT934425">
    <property type="protein sequence ID" value="SOH05649.1"/>
    <property type="molecule type" value="Genomic_DNA"/>
</dbReference>
<dbReference type="Proteomes" id="UP000221734">
    <property type="component" value="Chromosome Kuenenia_stuttgartiensis_MBR1"/>
</dbReference>
<organism evidence="1">
    <name type="scientific">Kuenenia stuttgartiensis</name>
    <dbReference type="NCBI Taxonomy" id="174633"/>
    <lineage>
        <taxon>Bacteria</taxon>
        <taxon>Pseudomonadati</taxon>
        <taxon>Planctomycetota</taxon>
        <taxon>Candidatus Brocadiia</taxon>
        <taxon>Candidatus Brocadiales</taxon>
        <taxon>Candidatus Brocadiaceae</taxon>
        <taxon>Candidatus Kuenenia</taxon>
    </lineage>
</organism>
<dbReference type="EMBL" id="CP049055">
    <property type="protein sequence ID" value="QII13322.1"/>
    <property type="molecule type" value="Genomic_DNA"/>
</dbReference>
<sequence>MDKIEKAIETTATINAKRQLVLDEPLPVAGPQKVRVIILLQEETDIDEKEWLKLASVNNAFDFLKEPEEDIYTSFDGKPFHD</sequence>
<reference evidence="3" key="4">
    <citation type="submission" date="2017-10" db="EMBL/GenBank/DDBJ databases">
        <authorList>
            <person name="Banno H."/>
            <person name="Chua N.-H."/>
        </authorList>
    </citation>
    <scope>NUCLEOTIDE SEQUENCE [LARGE SCALE GENOMIC DNA]</scope>
    <source>
        <strain evidence="3">Kuenenia_mbr1_ru-nijmegen</strain>
    </source>
</reference>
<evidence type="ECO:0000313" key="3">
    <source>
        <dbReference type="EMBL" id="SOH05649.1"/>
    </source>
</evidence>
<evidence type="ECO:0000313" key="1">
    <source>
        <dbReference type="EMBL" id="CAJ70906.1"/>
    </source>
</evidence>
<evidence type="ECO:0000313" key="2">
    <source>
        <dbReference type="EMBL" id="QII13322.1"/>
    </source>
</evidence>
<reference evidence="1" key="2">
    <citation type="submission" date="2006-01" db="EMBL/GenBank/DDBJ databases">
        <authorList>
            <person name="Genoscope"/>
        </authorList>
    </citation>
    <scope>NUCLEOTIDE SEQUENCE</scope>
</reference>
<name>Q1PUJ5_KUEST</name>
<dbReference type="Proteomes" id="UP000501926">
    <property type="component" value="Chromosome"/>
</dbReference>
<gene>
    <name evidence="2" type="ORF">KsCSTR_39430</name>
    <name evidence="3" type="ORF">KSMBR1_3172</name>
    <name evidence="1" type="ORF">kustb0161</name>
</gene>
<reference evidence="1" key="1">
    <citation type="journal article" date="2006" name="Nature">
        <title>Deciphering the evolution and metabolism of an anammox bacterium from a community genome.</title>
        <authorList>
            <person name="Strous M."/>
            <person name="Pelletier E."/>
            <person name="Mangenot S."/>
            <person name="Rattei T."/>
            <person name="Lehner A."/>
            <person name="Taylor M.W."/>
            <person name="Horn M."/>
            <person name="Daims H."/>
            <person name="Bartol-Mavel D."/>
            <person name="Wincker P."/>
            <person name="Barbe V."/>
            <person name="Fonknechten N."/>
            <person name="Vallenet D."/>
            <person name="Segurens B."/>
            <person name="Schenowitz-Truong C."/>
            <person name="Medigue C."/>
            <person name="Collingro A."/>
            <person name="Snel B."/>
            <person name="Dutilh B.E."/>
            <person name="OpDenCamp H.J.M."/>
            <person name="vanDerDrift C."/>
            <person name="Cirpus I."/>
            <person name="vanDePas-Schoonen K.T."/>
            <person name="Harhangi H.R."/>
            <person name="vanNiftrik L."/>
            <person name="Schmid M."/>
            <person name="Keltjens J."/>
            <person name="vanDeVossenberg J."/>
            <person name="Kartal B."/>
            <person name="Meier H."/>
            <person name="Frishman D."/>
            <person name="Huynen M.A."/>
            <person name="Mewes H."/>
            <person name="Weissenbach J."/>
            <person name="Jetten M.S.M."/>
            <person name="Wagner M."/>
            <person name="LePaslier D."/>
        </authorList>
    </citation>
    <scope>NUCLEOTIDE SEQUENCE</scope>
</reference>
<dbReference type="KEGG" id="kst:KSMBR1_3172"/>
<dbReference type="EMBL" id="CT573074">
    <property type="protein sequence ID" value="CAJ70906.1"/>
    <property type="molecule type" value="Genomic_DNA"/>
</dbReference>
<protein>
    <submittedName>
        <fullName evidence="1">Uncharacterized protein</fullName>
    </submittedName>
</protein>